<protein>
    <submittedName>
        <fullName evidence="4">Uncharacterized protein</fullName>
    </submittedName>
</protein>
<dbReference type="PANTHER" id="PTHR24171">
    <property type="entry name" value="ANKYRIN REPEAT DOMAIN-CONTAINING PROTEIN 39-RELATED"/>
    <property type="match status" value="1"/>
</dbReference>
<dbReference type="InterPro" id="IPR036770">
    <property type="entry name" value="Ankyrin_rpt-contain_sf"/>
</dbReference>
<keyword evidence="5" id="KW-1185">Reference proteome</keyword>
<dbReference type="PhylomeDB" id="T1J714"/>
<evidence type="ECO:0000256" key="2">
    <source>
        <dbReference type="ARBA" id="ARBA00023043"/>
    </source>
</evidence>
<dbReference type="PROSITE" id="PS50297">
    <property type="entry name" value="ANK_REP_REGION"/>
    <property type="match status" value="2"/>
</dbReference>
<evidence type="ECO:0000313" key="4">
    <source>
        <dbReference type="EnsemblMetazoa" id="SMAR009445-PA"/>
    </source>
</evidence>
<dbReference type="Pfam" id="PF12796">
    <property type="entry name" value="Ank_2"/>
    <property type="match status" value="1"/>
</dbReference>
<reference evidence="4" key="2">
    <citation type="submission" date="2015-02" db="UniProtKB">
        <authorList>
            <consortium name="EnsemblMetazoa"/>
        </authorList>
    </citation>
    <scope>IDENTIFICATION</scope>
</reference>
<evidence type="ECO:0000256" key="1">
    <source>
        <dbReference type="ARBA" id="ARBA00022737"/>
    </source>
</evidence>
<dbReference type="PROSITE" id="PS50088">
    <property type="entry name" value="ANK_REPEAT"/>
    <property type="match status" value="2"/>
</dbReference>
<keyword evidence="1" id="KW-0677">Repeat</keyword>
<evidence type="ECO:0000313" key="5">
    <source>
        <dbReference type="Proteomes" id="UP000014500"/>
    </source>
</evidence>
<dbReference type="PANTHER" id="PTHR24171:SF9">
    <property type="entry name" value="ANKYRIN REPEAT DOMAIN-CONTAINING PROTEIN 39"/>
    <property type="match status" value="1"/>
</dbReference>
<evidence type="ECO:0000256" key="3">
    <source>
        <dbReference type="PROSITE-ProRule" id="PRU00023"/>
    </source>
</evidence>
<dbReference type="AlphaFoldDB" id="T1J714"/>
<dbReference type="EMBL" id="JH431901">
    <property type="status" value="NOT_ANNOTATED_CDS"/>
    <property type="molecule type" value="Genomic_DNA"/>
</dbReference>
<name>T1J714_STRMM</name>
<dbReference type="STRING" id="126957.T1J714"/>
<accession>T1J714</accession>
<keyword evidence="2 3" id="KW-0040">ANK repeat</keyword>
<dbReference type="HOGENOM" id="CLU_000134_35_1_1"/>
<dbReference type="EnsemblMetazoa" id="SMAR009445-RA">
    <property type="protein sequence ID" value="SMAR009445-PA"/>
    <property type="gene ID" value="SMAR009445"/>
</dbReference>
<dbReference type="eggNOG" id="KOG0504">
    <property type="taxonomic scope" value="Eukaryota"/>
</dbReference>
<proteinExistence type="predicted"/>
<dbReference type="PRINTS" id="PR01415">
    <property type="entry name" value="ANKYRIN"/>
</dbReference>
<dbReference type="Proteomes" id="UP000014500">
    <property type="component" value="Unassembled WGS sequence"/>
</dbReference>
<dbReference type="Gene3D" id="1.25.40.20">
    <property type="entry name" value="Ankyrin repeat-containing domain"/>
    <property type="match status" value="1"/>
</dbReference>
<reference evidence="5" key="1">
    <citation type="submission" date="2011-05" db="EMBL/GenBank/DDBJ databases">
        <authorList>
            <person name="Richards S.R."/>
            <person name="Qu J."/>
            <person name="Jiang H."/>
            <person name="Jhangiani S.N."/>
            <person name="Agravi P."/>
            <person name="Goodspeed R."/>
            <person name="Gross S."/>
            <person name="Mandapat C."/>
            <person name="Jackson L."/>
            <person name="Mathew T."/>
            <person name="Pu L."/>
            <person name="Thornton R."/>
            <person name="Saada N."/>
            <person name="Wilczek-Boney K.B."/>
            <person name="Lee S."/>
            <person name="Kovar C."/>
            <person name="Wu Y."/>
            <person name="Scherer S.E."/>
            <person name="Worley K.C."/>
            <person name="Muzny D.M."/>
            <person name="Gibbs R."/>
        </authorList>
    </citation>
    <scope>NUCLEOTIDE SEQUENCE</scope>
    <source>
        <strain evidence="5">Brora</strain>
    </source>
</reference>
<feature type="repeat" description="ANK" evidence="3">
    <location>
        <begin position="38"/>
        <end position="70"/>
    </location>
</feature>
<sequence>MDEMEFERGIWPAALNGDFDQTEKTLLRGVDPNIKDQFGYTPLHYSARNGHLNICNLLLSKGADPNAKTKAGGATPLLRAAFCGHIEVVRCLLKSGANPLIVDDDCKSSLHKAAENKQMEIFDLLSSHETGSRLKEIRDIKGKKAEDYL</sequence>
<dbReference type="SUPFAM" id="SSF48403">
    <property type="entry name" value="Ankyrin repeat"/>
    <property type="match status" value="1"/>
</dbReference>
<feature type="repeat" description="ANK" evidence="3">
    <location>
        <begin position="72"/>
        <end position="104"/>
    </location>
</feature>
<dbReference type="SMART" id="SM00248">
    <property type="entry name" value="ANK"/>
    <property type="match status" value="3"/>
</dbReference>
<dbReference type="InterPro" id="IPR002110">
    <property type="entry name" value="Ankyrin_rpt"/>
</dbReference>
<dbReference type="OMA" id="YCGHLNV"/>
<organism evidence="4 5">
    <name type="scientific">Strigamia maritima</name>
    <name type="common">European centipede</name>
    <name type="synonym">Geophilus maritimus</name>
    <dbReference type="NCBI Taxonomy" id="126957"/>
    <lineage>
        <taxon>Eukaryota</taxon>
        <taxon>Metazoa</taxon>
        <taxon>Ecdysozoa</taxon>
        <taxon>Arthropoda</taxon>
        <taxon>Myriapoda</taxon>
        <taxon>Chilopoda</taxon>
        <taxon>Pleurostigmophora</taxon>
        <taxon>Geophilomorpha</taxon>
        <taxon>Linotaeniidae</taxon>
        <taxon>Strigamia</taxon>
    </lineage>
</organism>